<dbReference type="EMBL" id="RKQN01000003">
    <property type="protein sequence ID" value="RPE77221.1"/>
    <property type="molecule type" value="Genomic_DNA"/>
</dbReference>
<evidence type="ECO:0000256" key="3">
    <source>
        <dbReference type="ARBA" id="ARBA00022475"/>
    </source>
</evidence>
<feature type="transmembrane region" description="Helical" evidence="7">
    <location>
        <begin position="12"/>
        <end position="28"/>
    </location>
</feature>
<sequence length="131" mass="13864">MNSQTQHDLGKLLLRLALGVTIFLHGLTKLEGGLDQIVRIVEAQGFPGFVAYGVLAGEVLAPLLVIAGLYARIGAILIAINMLFALGLVHGGDIGRLNETGGWAIELQVMFLCTAIAIALLGPGRYAFNPR</sequence>
<evidence type="ECO:0000313" key="8">
    <source>
        <dbReference type="EMBL" id="RPE77221.1"/>
    </source>
</evidence>
<gene>
    <name evidence="8" type="ORF">EDC50_2486</name>
</gene>
<evidence type="ECO:0000256" key="4">
    <source>
        <dbReference type="ARBA" id="ARBA00022692"/>
    </source>
</evidence>
<dbReference type="RefSeq" id="WP_123770799.1">
    <property type="nucleotide sequence ID" value="NZ_RKQN01000003.1"/>
</dbReference>
<feature type="transmembrane region" description="Helical" evidence="7">
    <location>
        <begin position="48"/>
        <end position="66"/>
    </location>
</feature>
<evidence type="ECO:0000256" key="2">
    <source>
        <dbReference type="ARBA" id="ARBA00006679"/>
    </source>
</evidence>
<dbReference type="InterPro" id="IPR051907">
    <property type="entry name" value="DoxX-like_oxidoreductase"/>
</dbReference>
<proteinExistence type="inferred from homology"/>
<dbReference type="PANTHER" id="PTHR33452:SF1">
    <property type="entry name" value="INNER MEMBRANE PROTEIN YPHA-RELATED"/>
    <property type="match status" value="1"/>
</dbReference>
<keyword evidence="5 7" id="KW-1133">Transmembrane helix</keyword>
<keyword evidence="6 7" id="KW-0472">Membrane</keyword>
<dbReference type="Proteomes" id="UP000269708">
    <property type="component" value="Unassembled WGS sequence"/>
</dbReference>
<name>A0A3N4VC03_9GAMM</name>
<comment type="caution">
    <text evidence="8">The sequence shown here is derived from an EMBL/GenBank/DDBJ whole genome shotgun (WGS) entry which is preliminary data.</text>
</comment>
<keyword evidence="4 7" id="KW-0812">Transmembrane</keyword>
<feature type="transmembrane region" description="Helical" evidence="7">
    <location>
        <begin position="73"/>
        <end position="91"/>
    </location>
</feature>
<dbReference type="GO" id="GO:0005886">
    <property type="term" value="C:plasma membrane"/>
    <property type="evidence" value="ECO:0007669"/>
    <property type="project" value="UniProtKB-SubCell"/>
</dbReference>
<comment type="similarity">
    <text evidence="2">Belongs to the DoxX family.</text>
</comment>
<reference evidence="8 9" key="1">
    <citation type="submission" date="2018-11" db="EMBL/GenBank/DDBJ databases">
        <title>Genomic Encyclopedia of Type Strains, Phase IV (KMG-IV): sequencing the most valuable type-strain genomes for metagenomic binning, comparative biology and taxonomic classification.</title>
        <authorList>
            <person name="Goeker M."/>
        </authorList>
    </citation>
    <scope>NUCLEOTIDE SEQUENCE [LARGE SCALE GENOMIC DNA]</scope>
    <source>
        <strain evidence="8 9">DSM 25623</strain>
    </source>
</reference>
<feature type="transmembrane region" description="Helical" evidence="7">
    <location>
        <begin position="103"/>
        <end position="122"/>
    </location>
</feature>
<dbReference type="Pfam" id="PF07681">
    <property type="entry name" value="DoxX"/>
    <property type="match status" value="1"/>
</dbReference>
<evidence type="ECO:0000256" key="1">
    <source>
        <dbReference type="ARBA" id="ARBA00004651"/>
    </source>
</evidence>
<keyword evidence="9" id="KW-1185">Reference proteome</keyword>
<protein>
    <submittedName>
        <fullName evidence="8">Putative oxidoreductase</fullName>
    </submittedName>
</protein>
<evidence type="ECO:0000256" key="7">
    <source>
        <dbReference type="SAM" id="Phobius"/>
    </source>
</evidence>
<accession>A0A3N4VC03</accession>
<comment type="subcellular location">
    <subcellularLocation>
        <location evidence="1">Cell membrane</location>
        <topology evidence="1">Multi-pass membrane protein</topology>
    </subcellularLocation>
</comment>
<keyword evidence="3" id="KW-1003">Cell membrane</keyword>
<dbReference type="OrthoDB" id="280866at2"/>
<dbReference type="InterPro" id="IPR032808">
    <property type="entry name" value="DoxX"/>
</dbReference>
<evidence type="ECO:0000256" key="5">
    <source>
        <dbReference type="ARBA" id="ARBA00022989"/>
    </source>
</evidence>
<organism evidence="8 9">
    <name type="scientific">Vulcaniibacterium tengchongense</name>
    <dbReference type="NCBI Taxonomy" id="1273429"/>
    <lineage>
        <taxon>Bacteria</taxon>
        <taxon>Pseudomonadati</taxon>
        <taxon>Pseudomonadota</taxon>
        <taxon>Gammaproteobacteria</taxon>
        <taxon>Lysobacterales</taxon>
        <taxon>Lysobacteraceae</taxon>
        <taxon>Vulcaniibacterium</taxon>
    </lineage>
</organism>
<evidence type="ECO:0000256" key="6">
    <source>
        <dbReference type="ARBA" id="ARBA00023136"/>
    </source>
</evidence>
<dbReference type="AlphaFoldDB" id="A0A3N4VC03"/>
<evidence type="ECO:0000313" key="9">
    <source>
        <dbReference type="Proteomes" id="UP000269708"/>
    </source>
</evidence>
<dbReference type="PANTHER" id="PTHR33452">
    <property type="entry name" value="OXIDOREDUCTASE CATD-RELATED"/>
    <property type="match status" value="1"/>
</dbReference>